<dbReference type="SMART" id="SM00209">
    <property type="entry name" value="TSP1"/>
    <property type="match status" value="7"/>
</dbReference>
<dbReference type="Pfam" id="PF19030">
    <property type="entry name" value="TSP1_ADAMTS"/>
    <property type="match status" value="6"/>
</dbReference>
<dbReference type="Pfam" id="PF01421">
    <property type="entry name" value="Reprolysin"/>
    <property type="match status" value="1"/>
</dbReference>
<keyword evidence="6 17" id="KW-0479">Metal-binding</keyword>
<feature type="binding site" evidence="17 19">
    <location>
        <position position="357"/>
    </location>
    <ligand>
        <name>Zn(2+)</name>
        <dbReference type="ChEBI" id="CHEBI:29105"/>
        <note>catalytic</note>
    </ligand>
</feature>
<organism evidence="23 24">
    <name type="scientific">Peucedramus taeniatus</name>
    <name type="common">Olive warbler</name>
    <dbReference type="NCBI Taxonomy" id="135441"/>
    <lineage>
        <taxon>Eukaryota</taxon>
        <taxon>Metazoa</taxon>
        <taxon>Chordata</taxon>
        <taxon>Craniata</taxon>
        <taxon>Vertebrata</taxon>
        <taxon>Euteleostomi</taxon>
        <taxon>Archelosauria</taxon>
        <taxon>Archosauria</taxon>
        <taxon>Dinosauria</taxon>
        <taxon>Saurischia</taxon>
        <taxon>Theropoda</taxon>
        <taxon>Coelurosauria</taxon>
        <taxon>Aves</taxon>
        <taxon>Neognathae</taxon>
        <taxon>Neoaves</taxon>
        <taxon>Telluraves</taxon>
        <taxon>Australaves</taxon>
        <taxon>Passeriformes</taxon>
        <taxon>Passeroidea</taxon>
        <taxon>Fringillidae</taxon>
        <taxon>Peucedraminae</taxon>
        <taxon>Peucedramus</taxon>
    </lineage>
</organism>
<dbReference type="CDD" id="cd04273">
    <property type="entry name" value="ZnMc_ADAMTS_like"/>
    <property type="match status" value="1"/>
</dbReference>
<dbReference type="PRINTS" id="PR01857">
    <property type="entry name" value="ADAMTSFAMILY"/>
</dbReference>
<evidence type="ECO:0000256" key="1">
    <source>
        <dbReference type="ARBA" id="ARBA00004498"/>
    </source>
</evidence>
<comment type="caution">
    <text evidence="19">Lacks conserved residue(s) required for the propagation of feature annotation.</text>
</comment>
<dbReference type="PROSITE" id="PS50092">
    <property type="entry name" value="TSP1"/>
    <property type="match status" value="7"/>
</dbReference>
<dbReference type="PANTHER" id="PTHR13723">
    <property type="entry name" value="ADAMTS A DISINTEGRIN AND METALLOPROTEASE WITH THROMBOSPONDIN MOTIFS PROTEASE"/>
    <property type="match status" value="1"/>
</dbReference>
<protein>
    <submittedName>
        <fullName evidence="23">ATS7 metalloproteinase</fullName>
    </submittedName>
</protein>
<dbReference type="InterPro" id="IPR036383">
    <property type="entry name" value="TSP1_rpt_sf"/>
</dbReference>
<keyword evidence="3" id="KW-0272">Extracellular matrix</keyword>
<dbReference type="FunFam" id="3.40.390.10:FF:000001">
    <property type="entry name" value="A disintegrin and metalloproteinase with thrombospondin motifs 1"/>
    <property type="match status" value="1"/>
</dbReference>
<dbReference type="InterPro" id="IPR013273">
    <property type="entry name" value="ADAMTS/ADAMTS-like"/>
</dbReference>
<feature type="domain" description="PLAC" evidence="22">
    <location>
        <begin position="1608"/>
        <end position="1648"/>
    </location>
</feature>
<dbReference type="GO" id="GO:0046872">
    <property type="term" value="F:metal ion binding"/>
    <property type="evidence" value="ECO:0007669"/>
    <property type="project" value="UniProtKB-KW"/>
</dbReference>
<feature type="disulfide bond" evidence="18">
    <location>
        <begin position="283"/>
        <end position="337"/>
    </location>
</feature>
<evidence type="ECO:0000259" key="22">
    <source>
        <dbReference type="PROSITE" id="PS50900"/>
    </source>
</evidence>
<keyword evidence="8" id="KW-0677">Repeat</keyword>
<dbReference type="Gene3D" id="3.40.390.10">
    <property type="entry name" value="Collagenase (Catalytic Domain)"/>
    <property type="match status" value="1"/>
</dbReference>
<evidence type="ECO:0000256" key="13">
    <source>
        <dbReference type="ARBA" id="ARBA00023157"/>
    </source>
</evidence>
<feature type="binding site" evidence="17">
    <location>
        <position position="294"/>
    </location>
    <ligand>
        <name>Ca(2+)</name>
        <dbReference type="ChEBI" id="CHEBI:29108"/>
        <label>1</label>
    </ligand>
</feature>
<evidence type="ECO:0000256" key="14">
    <source>
        <dbReference type="ARBA" id="ARBA00023180"/>
    </source>
</evidence>
<dbReference type="GO" id="GO:0031012">
    <property type="term" value="C:extracellular matrix"/>
    <property type="evidence" value="ECO:0007669"/>
    <property type="project" value="TreeGrafter"/>
</dbReference>
<keyword evidence="13 18" id="KW-1015">Disulfide bond</keyword>
<dbReference type="InterPro" id="IPR010294">
    <property type="entry name" value="ADAMTS_spacer1"/>
</dbReference>
<dbReference type="GO" id="GO:0030198">
    <property type="term" value="P:extracellular matrix organization"/>
    <property type="evidence" value="ECO:0007669"/>
    <property type="project" value="InterPro"/>
</dbReference>
<feature type="region of interest" description="Disordered" evidence="20">
    <location>
        <begin position="1045"/>
        <end position="1301"/>
    </location>
</feature>
<dbReference type="EMBL" id="WBNO01033023">
    <property type="protein sequence ID" value="NXQ22974.1"/>
    <property type="molecule type" value="Genomic_DNA"/>
</dbReference>
<feature type="non-terminal residue" evidence="23">
    <location>
        <position position="1"/>
    </location>
</feature>
<feature type="disulfide bond" evidence="18">
    <location>
        <begin position="312"/>
        <end position="319"/>
    </location>
</feature>
<feature type="disulfide bond" evidence="18">
    <location>
        <begin position="530"/>
        <end position="542"/>
    </location>
</feature>
<feature type="binding site" evidence="17">
    <location>
        <position position="415"/>
    </location>
    <ligand>
        <name>Ca(2+)</name>
        <dbReference type="ChEBI" id="CHEBI:29108"/>
        <label>1</label>
    </ligand>
</feature>
<feature type="binding site" evidence="17">
    <location>
        <position position="412"/>
    </location>
    <ligand>
        <name>Ca(2+)</name>
        <dbReference type="ChEBI" id="CHEBI:29108"/>
        <label>1</label>
    </ligand>
</feature>
<dbReference type="SUPFAM" id="SSF55486">
    <property type="entry name" value="Metalloproteases ('zincins'), catalytic domain"/>
    <property type="match status" value="1"/>
</dbReference>
<comment type="cofactor">
    <cofactor evidence="17">
        <name>Zn(2+)</name>
        <dbReference type="ChEBI" id="CHEBI:29105"/>
    </cofactor>
    <text evidence="17">Binds 1 zinc ion per subunit.</text>
</comment>
<feature type="binding site" evidence="17">
    <location>
        <position position="294"/>
    </location>
    <ligand>
        <name>Ca(2+)</name>
        <dbReference type="ChEBI" id="CHEBI:29108"/>
        <label>2</label>
    </ligand>
</feature>
<dbReference type="FunFam" id="3.40.1620.60:FF:000004">
    <property type="entry name" value="A disintegrin and metalloproteinase with thrombospondin motifs 12"/>
    <property type="match status" value="1"/>
</dbReference>
<keyword evidence="12" id="KW-0865">Zymogen</keyword>
<keyword evidence="14" id="KW-0325">Glycoprotein</keyword>
<dbReference type="Pfam" id="PF17771">
    <property type="entry name" value="ADAMTS_CR_2"/>
    <property type="match status" value="1"/>
</dbReference>
<dbReference type="PANTHER" id="PTHR13723:SF142">
    <property type="entry name" value="A DISINTEGRIN AND METALLOPROTEINASE WITH THROMBOSPONDIN MOTIFS 7"/>
    <property type="match status" value="1"/>
</dbReference>
<feature type="disulfide bond" evidence="18">
    <location>
        <begin position="515"/>
        <end position="552"/>
    </location>
</feature>
<feature type="binding site" evidence="17 19">
    <location>
        <position position="363"/>
    </location>
    <ligand>
        <name>Zn(2+)</name>
        <dbReference type="ChEBI" id="CHEBI:29105"/>
        <note>catalytic</note>
    </ligand>
</feature>
<dbReference type="PROSITE" id="PS50900">
    <property type="entry name" value="PLAC"/>
    <property type="match status" value="1"/>
</dbReference>
<dbReference type="InterPro" id="IPR010909">
    <property type="entry name" value="PLAC"/>
</dbReference>
<evidence type="ECO:0000256" key="19">
    <source>
        <dbReference type="PROSITE-ProRule" id="PRU00276"/>
    </source>
</evidence>
<evidence type="ECO:0000313" key="23">
    <source>
        <dbReference type="EMBL" id="NXQ22974.1"/>
    </source>
</evidence>
<keyword evidence="2" id="KW-0964">Secreted</keyword>
<dbReference type="FunFam" id="2.60.120.830:FF:000001">
    <property type="entry name" value="A disintegrin and metalloproteinase with thrombospondin motifs 1"/>
    <property type="match status" value="1"/>
</dbReference>
<feature type="region of interest" description="Disordered" evidence="20">
    <location>
        <begin position="129"/>
        <end position="200"/>
    </location>
</feature>
<evidence type="ECO:0000256" key="5">
    <source>
        <dbReference type="ARBA" id="ARBA00022685"/>
    </source>
</evidence>
<dbReference type="Pfam" id="PF01562">
    <property type="entry name" value="Pep_M12B_propep"/>
    <property type="match status" value="1"/>
</dbReference>
<feature type="disulfide bond" evidence="18">
    <location>
        <begin position="331"/>
        <end position="412"/>
    </location>
</feature>
<evidence type="ECO:0000256" key="12">
    <source>
        <dbReference type="ARBA" id="ARBA00023145"/>
    </source>
</evidence>
<comment type="caution">
    <text evidence="23">The sequence shown here is derived from an EMBL/GenBank/DDBJ whole genome shotgun (WGS) entry which is preliminary data.</text>
</comment>
<sequence length="1663" mass="182467">SAGDIVHPIKVDESGSFLSYDLSHRALHRRSPASRSKLPAFYELQYRGQALKFNLSLNRHLLAPGFVSERRFGGIAGAKIRPRSRNPCHMIGEVRGRALQPGLAALSACDGLKGVFQLMNEDYFIEPVSSSPREEGAAQPHRIYKRQVPQDRAEQGRSPPAPREPCGVRESQESLERSERRRERWEQKQSSSRRRRRIKQRSISREKWVETLVVADTKMVEFHGSANIEKYVLTVMNMVAGLFHHASIGNPINIAIVRLILLEHEEEDLKISHHADNTLKSFCKWQKSINVKGDSHPLHHDVAVLLTRKDICAAMNRPCETLGLSHVAGMCQPHRSCNINEDTGLPLAFTVAHELGHSFGIQHDGSSNDCEPVGKRPFIMSPQLLYDTSPLTWSRCSREYITRFLDRGWGLCLDDPPARELLDFPLVPPGVLYDVGHQCRLQYGPYSTFCDDMDSVCSTLWCTVGNTCHSKLDAAVDGTACGESKWCFNGECVPVGFRPEPIDGGWSSWSSWASCSRSCGAGVQSAERHCSHPTPKYGGRYCLGERKRFRICNVRRCPADRPSFRQLQCSQFNPMLYKGKLYKWTPVPNNINPCELHCRPEHEYFAEKLRDAVVDGTPCYDSDASRDVCINGICKNVGCDYEIDSHAVEDRCGVCHGDGSTCHTVHKTFEDSEGLGYVDIGIIPVGAREIRIEEVAEAGNFLALRSEDPEKYFLNGGWTIQWNGDYRVAGTTFTYKRTGNWENLTSPGPTVEPVWIQLLFQETNPGVRYQYTIQRPADSENEIEQPEFLWRFGSWTTCTATCGTGVQRQVVHCVERLAGLVEERFCDALTRPDDQQRTCSEEPCPARWWVGEWQKCSATCGRAGLMKRTVLCIQSVGLDEQRALQPAHCQHLAKPDATAPCHPQVPCPSPWAVGNWSECSVTCGNGTQRRPVHCSNSTGAPCDPTERPSPERVCSLPQCHQKWDNTDWSGSGSSSREIFNEIHYIPSNHIPKFNPLIPNIPESNDVNVITEEDFSARKGNVFVDDFYYDYNFINFHEDLSYYPFTEKESKGEGPKPELSTDGTDTVPEDVGSATPSYTTPAFLGEEEEEDTVPVPHSEQHMPTQSSVSRDSANHGHPPWGEPHGAVPTRSSLGQDAPAPWGPHPADLGRGSAPVDVSHGPAAQDSEGHVSTEGHGMAGSAGRGHGDSRAMALATSSDINGVAPEPTGQHNPHPAVSPPPAGADGAPMGQGGHQPELHTPTAPTSTPSVATTAPPVSLSPAMPGPATQLTSSSLTQQDALGPAMPTAPAHGPPAHTAGSPLEWDTEGVSQHLDLASPHTDLTSHGTPLSVPALRNPSPWAPPGTPASSDGGQELSQPPPLLPPLWEKRLEEEEEALLPPSPTTAATAKPSWEVGNWSEVRATCGLGAVWRPVRCSSGTDGGCPAADRPVPARRCSLRPCSAWRVGNWSKCSRSCGGGTKVRDVHCVDTRDQRLLRPFHCQAGLGQPPAQLPCHSAPCLDWYTSSWRECSEPCGGGEQARLVTCPEPGRCEEALRPNSTRPCNSQPCTTWMVGSWGQCSAPCGGGIQRRQVKCIDTRTGVAEEDSSLCDHEPWPESTQKCNPQECDSSEPGVPCERDRLTFAFCQTLRLLGRCPLPTVLAQCCQSCRQHGLLPAPGRGHQRLRGR</sequence>
<dbReference type="GO" id="GO:0006508">
    <property type="term" value="P:proteolysis"/>
    <property type="evidence" value="ECO:0007669"/>
    <property type="project" value="UniProtKB-KW"/>
</dbReference>
<feature type="binding site" evidence="17">
    <location>
        <position position="301"/>
    </location>
    <ligand>
        <name>Ca(2+)</name>
        <dbReference type="ChEBI" id="CHEBI:29108"/>
        <label>1</label>
    </ligand>
</feature>
<feature type="compositionally biased region" description="Polar residues" evidence="20">
    <location>
        <begin position="1100"/>
        <end position="1110"/>
    </location>
</feature>
<dbReference type="Gene3D" id="3.40.1620.60">
    <property type="match status" value="1"/>
</dbReference>
<keyword evidence="24" id="KW-1185">Reference proteome</keyword>
<feature type="disulfide bond" evidence="18">
    <location>
        <begin position="439"/>
        <end position="462"/>
    </location>
</feature>
<evidence type="ECO:0000256" key="17">
    <source>
        <dbReference type="PIRSR" id="PIRSR613273-2"/>
    </source>
</evidence>
<evidence type="ECO:0000256" key="20">
    <source>
        <dbReference type="SAM" id="MobiDB-lite"/>
    </source>
</evidence>
<evidence type="ECO:0000256" key="10">
    <source>
        <dbReference type="ARBA" id="ARBA00022833"/>
    </source>
</evidence>
<dbReference type="InterPro" id="IPR024079">
    <property type="entry name" value="MetalloPept_cat_dom_sf"/>
</dbReference>
<feature type="compositionally biased region" description="Low complexity" evidence="20">
    <location>
        <begin position="1238"/>
        <end position="1255"/>
    </location>
</feature>
<evidence type="ECO:0000313" key="24">
    <source>
        <dbReference type="Proteomes" id="UP000629713"/>
    </source>
</evidence>
<feature type="region of interest" description="Disordered" evidence="20">
    <location>
        <begin position="1315"/>
        <end position="1361"/>
    </location>
</feature>
<comment type="subunit">
    <text evidence="15">Interacts with COMP.</text>
</comment>
<dbReference type="Gene3D" id="2.60.120.830">
    <property type="match status" value="1"/>
</dbReference>
<feature type="compositionally biased region" description="Basic and acidic residues" evidence="20">
    <location>
        <begin position="166"/>
        <end position="187"/>
    </location>
</feature>
<feature type="binding site" evidence="17">
    <location>
        <position position="415"/>
    </location>
    <ligand>
        <name>Ca(2+)</name>
        <dbReference type="ChEBI" id="CHEBI:29108"/>
        <label>2</label>
    </ligand>
</feature>
<feature type="non-terminal residue" evidence="23">
    <location>
        <position position="1663"/>
    </location>
</feature>
<feature type="disulfide bond" evidence="18">
    <location>
        <begin position="370"/>
        <end position="396"/>
    </location>
</feature>
<evidence type="ECO:0000256" key="4">
    <source>
        <dbReference type="ARBA" id="ARBA00022670"/>
    </source>
</evidence>
<feature type="active site" evidence="16 19">
    <location>
        <position position="354"/>
    </location>
</feature>
<feature type="disulfide bond" evidence="18">
    <location>
        <begin position="450"/>
        <end position="468"/>
    </location>
</feature>
<dbReference type="InterPro" id="IPR041645">
    <property type="entry name" value="ADAMTS_CR_2"/>
</dbReference>
<evidence type="ECO:0000256" key="3">
    <source>
        <dbReference type="ARBA" id="ARBA00022530"/>
    </source>
</evidence>
<feature type="binding site" evidence="17 19">
    <location>
        <position position="353"/>
    </location>
    <ligand>
        <name>Zn(2+)</name>
        <dbReference type="ChEBI" id="CHEBI:29105"/>
        <note>catalytic</note>
    </ligand>
</feature>
<feature type="disulfide bond" evidence="18">
    <location>
        <begin position="519"/>
        <end position="557"/>
    </location>
</feature>
<feature type="compositionally biased region" description="Basic residues" evidence="20">
    <location>
        <begin position="191"/>
        <end position="200"/>
    </location>
</feature>
<feature type="compositionally biased region" description="Basic and acidic residues" evidence="20">
    <location>
        <begin position="1045"/>
        <end position="1055"/>
    </location>
</feature>
<dbReference type="InterPro" id="IPR001590">
    <property type="entry name" value="Peptidase_M12B"/>
</dbReference>
<feature type="region of interest" description="Disordered" evidence="20">
    <location>
        <begin position="1371"/>
        <end position="1390"/>
    </location>
</feature>
<accession>A0A852FW03</accession>
<name>A0A852FW03_PEUTA</name>
<feature type="disulfide bond" evidence="18">
    <location>
        <begin position="457"/>
        <end position="487"/>
    </location>
</feature>
<reference evidence="23" key="1">
    <citation type="submission" date="2019-09" db="EMBL/GenBank/DDBJ databases">
        <title>Bird 10,000 Genomes (B10K) Project - Family phase.</title>
        <authorList>
            <person name="Zhang G."/>
        </authorList>
    </citation>
    <scope>NUCLEOTIDE SEQUENCE</scope>
    <source>
        <strain evidence="23">B10K-DU-002-52</strain>
        <tissue evidence="23">Muscle</tissue>
    </source>
</reference>
<keyword evidence="4" id="KW-0645">Protease</keyword>
<evidence type="ECO:0000256" key="6">
    <source>
        <dbReference type="ARBA" id="ARBA00022723"/>
    </source>
</evidence>
<dbReference type="InterPro" id="IPR000884">
    <property type="entry name" value="TSP1_rpt"/>
</dbReference>
<evidence type="ECO:0000256" key="11">
    <source>
        <dbReference type="ARBA" id="ARBA00023049"/>
    </source>
</evidence>
<dbReference type="Proteomes" id="UP000629713">
    <property type="component" value="Unassembled WGS sequence"/>
</dbReference>
<evidence type="ECO:0000256" key="7">
    <source>
        <dbReference type="ARBA" id="ARBA00022729"/>
    </source>
</evidence>
<comment type="subcellular location">
    <subcellularLocation>
        <location evidence="1">Secreted</location>
        <location evidence="1">Extracellular space</location>
        <location evidence="1">Extracellular matrix</location>
    </subcellularLocation>
</comment>
<feature type="binding site" evidence="17">
    <location>
        <position position="210"/>
    </location>
    <ligand>
        <name>Ca(2+)</name>
        <dbReference type="ChEBI" id="CHEBI:29108"/>
        <label>1</label>
    </ligand>
</feature>
<dbReference type="Pfam" id="PF00090">
    <property type="entry name" value="TSP_1"/>
    <property type="match status" value="1"/>
</dbReference>
<evidence type="ECO:0000256" key="15">
    <source>
        <dbReference type="ARBA" id="ARBA00062682"/>
    </source>
</evidence>
<dbReference type="PROSITE" id="PS50215">
    <property type="entry name" value="ADAM_MEPRO"/>
    <property type="match status" value="1"/>
</dbReference>
<keyword evidence="11" id="KW-0482">Metalloprotease</keyword>
<feature type="compositionally biased region" description="Polar residues" evidence="20">
    <location>
        <begin position="1266"/>
        <end position="1277"/>
    </location>
</feature>
<dbReference type="Gene3D" id="2.20.100.10">
    <property type="entry name" value="Thrombospondin type-1 (TSP1) repeat"/>
    <property type="match status" value="7"/>
</dbReference>
<dbReference type="Pfam" id="PF05986">
    <property type="entry name" value="ADAMTS_spacer1"/>
    <property type="match status" value="1"/>
</dbReference>
<keyword evidence="5" id="KW-0165">Cleavage on pair of basic residues</keyword>
<gene>
    <name evidence="23" type="primary">Adamts7</name>
    <name evidence="23" type="ORF">PEUTAE_R06795</name>
</gene>
<evidence type="ECO:0000256" key="9">
    <source>
        <dbReference type="ARBA" id="ARBA00022801"/>
    </source>
</evidence>
<feature type="domain" description="Peptidase M12B" evidence="21">
    <location>
        <begin position="207"/>
        <end position="417"/>
    </location>
</feature>
<keyword evidence="17" id="KW-0106">Calcium</keyword>
<dbReference type="InterPro" id="IPR002870">
    <property type="entry name" value="Peptidase_M12B_N"/>
</dbReference>
<keyword evidence="7" id="KW-0732">Signal</keyword>
<dbReference type="GO" id="GO:0004222">
    <property type="term" value="F:metalloendopeptidase activity"/>
    <property type="evidence" value="ECO:0007669"/>
    <property type="project" value="InterPro"/>
</dbReference>
<evidence type="ECO:0000256" key="18">
    <source>
        <dbReference type="PIRSR" id="PIRSR613273-3"/>
    </source>
</evidence>
<dbReference type="Pfam" id="PF19236">
    <property type="entry name" value="ADAMTS_CR_3"/>
    <property type="match status" value="1"/>
</dbReference>
<evidence type="ECO:0000256" key="16">
    <source>
        <dbReference type="PIRSR" id="PIRSR613273-1"/>
    </source>
</evidence>
<feature type="binding site" evidence="17">
    <location>
        <position position="210"/>
    </location>
    <ligand>
        <name>Ca(2+)</name>
        <dbReference type="ChEBI" id="CHEBI:29108"/>
        <label>2</label>
    </ligand>
</feature>
<proteinExistence type="predicted"/>
<evidence type="ECO:0000256" key="8">
    <source>
        <dbReference type="ARBA" id="ARBA00022737"/>
    </source>
</evidence>
<keyword evidence="9" id="KW-0378">Hydrolase</keyword>
<feature type="binding site" description="in inhibited form" evidence="17">
    <location>
        <position position="166"/>
    </location>
    <ligand>
        <name>Zn(2+)</name>
        <dbReference type="ChEBI" id="CHEBI:29105"/>
        <note>catalytic</note>
    </ligand>
</feature>
<dbReference type="InterPro" id="IPR045371">
    <property type="entry name" value="ADAMTS_CR_3"/>
</dbReference>
<dbReference type="InterPro" id="IPR050439">
    <property type="entry name" value="ADAMTS_ADAMTS-like"/>
</dbReference>
<dbReference type="SUPFAM" id="SSF82895">
    <property type="entry name" value="TSP-1 type 1 repeat"/>
    <property type="match status" value="7"/>
</dbReference>
<dbReference type="FunFam" id="2.20.100.10:FF:000005">
    <property type="entry name" value="ADAM metallopeptidase with thrombospondin type 1 motif 9"/>
    <property type="match status" value="3"/>
</dbReference>
<feature type="compositionally biased region" description="Low complexity" evidence="20">
    <location>
        <begin position="1280"/>
        <end position="1297"/>
    </location>
</feature>
<dbReference type="InterPro" id="IPR006586">
    <property type="entry name" value="ADAM_Cys-rich"/>
</dbReference>
<feature type="disulfide bond" evidence="18">
    <location>
        <begin position="481"/>
        <end position="492"/>
    </location>
</feature>
<dbReference type="FunFam" id="2.20.100.10:FF:000006">
    <property type="entry name" value="A disintegrin and metalloproteinase with thrombospondin motifs 1"/>
    <property type="match status" value="1"/>
</dbReference>
<dbReference type="SMART" id="SM00608">
    <property type="entry name" value="ACR"/>
    <property type="match status" value="1"/>
</dbReference>
<evidence type="ECO:0000256" key="2">
    <source>
        <dbReference type="ARBA" id="ARBA00022525"/>
    </source>
</evidence>
<keyword evidence="10 17" id="KW-0862">Zinc</keyword>
<evidence type="ECO:0000259" key="21">
    <source>
        <dbReference type="PROSITE" id="PS50215"/>
    </source>
</evidence>